<proteinExistence type="predicted"/>
<reference evidence="4 5" key="1">
    <citation type="submission" date="2016-10" db="EMBL/GenBank/DDBJ databases">
        <authorList>
            <person name="de Groot N.N."/>
        </authorList>
    </citation>
    <scope>NUCLEOTIDE SEQUENCE [LARGE SCALE GENOMIC DNA]</scope>
    <source>
        <strain evidence="4 5">DSM 44468</strain>
    </source>
</reference>
<dbReference type="SUPFAM" id="SSF54427">
    <property type="entry name" value="NTF2-like"/>
    <property type="match status" value="1"/>
</dbReference>
<evidence type="ECO:0000256" key="1">
    <source>
        <dbReference type="ARBA" id="ARBA00004370"/>
    </source>
</evidence>
<feature type="signal peptide" evidence="3">
    <location>
        <begin position="1"/>
        <end position="34"/>
    </location>
</feature>
<accession>A0A1I3Z371</accession>
<dbReference type="AlphaFoldDB" id="A0A1I3Z371"/>
<dbReference type="RefSeq" id="WP_245783263.1">
    <property type="nucleotide sequence ID" value="NZ_FORP01000019.1"/>
</dbReference>
<feature type="chain" id="PRO_5011762118" evidence="3">
    <location>
        <begin position="35"/>
        <end position="168"/>
    </location>
</feature>
<dbReference type="STRING" id="115433.SAMN05421835_119116"/>
<name>A0A1I3Z371_9PSEU</name>
<comment type="subcellular location">
    <subcellularLocation>
        <location evidence="1">Membrane</location>
    </subcellularLocation>
</comment>
<dbReference type="InterPro" id="IPR032710">
    <property type="entry name" value="NTF2-like_dom_sf"/>
</dbReference>
<evidence type="ECO:0000256" key="3">
    <source>
        <dbReference type="SAM" id="SignalP"/>
    </source>
</evidence>
<protein>
    <submittedName>
        <fullName evidence="4">Mce-associated membrane protein</fullName>
    </submittedName>
</protein>
<evidence type="ECO:0000313" key="4">
    <source>
        <dbReference type="EMBL" id="SFK38029.1"/>
    </source>
</evidence>
<evidence type="ECO:0000256" key="2">
    <source>
        <dbReference type="ARBA" id="ARBA00023136"/>
    </source>
</evidence>
<gene>
    <name evidence="4" type="ORF">SAMN05421835_119116</name>
</gene>
<keyword evidence="5" id="KW-1185">Reference proteome</keyword>
<dbReference type="PANTHER" id="PTHR37042">
    <property type="entry name" value="OUTER MEMBRANE PROTEIN RV1973"/>
    <property type="match status" value="1"/>
</dbReference>
<dbReference type="GO" id="GO:0016020">
    <property type="term" value="C:membrane"/>
    <property type="evidence" value="ECO:0007669"/>
    <property type="project" value="UniProtKB-SubCell"/>
</dbReference>
<dbReference type="EMBL" id="FORP01000019">
    <property type="protein sequence ID" value="SFK38029.1"/>
    <property type="molecule type" value="Genomic_DNA"/>
</dbReference>
<sequence length="168" mass="17585">MSGERRRANVLAALAAVVVLATGFAIFAALRASAADDGNLAVADTRTTAEVADQISAGVKALFSYDYANLARTERAAASVLVDEAVEQYRSGYEAAKQQAVAQKLVRTTTIGSIGVSDLRGDTARVLVFLDQQTLVTTTNQQSSASAALSVTARRVDGTWKIASMTAL</sequence>
<dbReference type="PANTHER" id="PTHR37042:SF4">
    <property type="entry name" value="OUTER MEMBRANE PROTEIN RV1973"/>
    <property type="match status" value="1"/>
</dbReference>
<keyword evidence="3" id="KW-0732">Signal</keyword>
<dbReference type="Proteomes" id="UP000199025">
    <property type="component" value="Unassembled WGS sequence"/>
</dbReference>
<keyword evidence="2" id="KW-0472">Membrane</keyword>
<organism evidence="4 5">
    <name type="scientific">Amycolatopsis sacchari</name>
    <dbReference type="NCBI Taxonomy" id="115433"/>
    <lineage>
        <taxon>Bacteria</taxon>
        <taxon>Bacillati</taxon>
        <taxon>Actinomycetota</taxon>
        <taxon>Actinomycetes</taxon>
        <taxon>Pseudonocardiales</taxon>
        <taxon>Pseudonocardiaceae</taxon>
        <taxon>Amycolatopsis</taxon>
    </lineage>
</organism>
<evidence type="ECO:0000313" key="5">
    <source>
        <dbReference type="Proteomes" id="UP000199025"/>
    </source>
</evidence>